<name>X0QLX0_9LACO</name>
<keyword evidence="2" id="KW-1185">Reference proteome</keyword>
<dbReference type="STRING" id="1423734.FC83_GL000777"/>
<evidence type="ECO:0000313" key="1">
    <source>
        <dbReference type="EMBL" id="KRM35750.1"/>
    </source>
</evidence>
<dbReference type="eggNOG" id="ENOG5030ANE">
    <property type="taxonomic scope" value="Bacteria"/>
</dbReference>
<comment type="caution">
    <text evidence="1">The sequence shown here is derived from an EMBL/GenBank/DDBJ whole genome shotgun (WGS) entry which is preliminary data.</text>
</comment>
<sequence length="65" mass="7863">MSESQDQTSKDFVCPECHQPMAYGLKECPNCHVHIYYRDMKETFWNERKRKLLWNSSSIQNHKID</sequence>
<evidence type="ECO:0000313" key="2">
    <source>
        <dbReference type="Proteomes" id="UP000051236"/>
    </source>
</evidence>
<dbReference type="SUPFAM" id="SSF48695">
    <property type="entry name" value="Multiheme cytochromes"/>
    <property type="match status" value="1"/>
</dbReference>
<dbReference type="AlphaFoldDB" id="X0QLX0"/>
<dbReference type="InterPro" id="IPR036280">
    <property type="entry name" value="Multihaem_cyt_sf"/>
</dbReference>
<proteinExistence type="predicted"/>
<dbReference type="PATRIC" id="fig|1423734.3.peg.785"/>
<dbReference type="Proteomes" id="UP000051236">
    <property type="component" value="Unassembled WGS sequence"/>
</dbReference>
<organism evidence="1 2">
    <name type="scientific">Agrilactobacillus composti DSM 18527 = JCM 14202</name>
    <dbReference type="NCBI Taxonomy" id="1423734"/>
    <lineage>
        <taxon>Bacteria</taxon>
        <taxon>Bacillati</taxon>
        <taxon>Bacillota</taxon>
        <taxon>Bacilli</taxon>
        <taxon>Lactobacillales</taxon>
        <taxon>Lactobacillaceae</taxon>
        <taxon>Agrilactobacillus</taxon>
    </lineage>
</organism>
<protein>
    <submittedName>
        <fullName evidence="1">Uncharacterized protein</fullName>
    </submittedName>
</protein>
<dbReference type="EMBL" id="AZGA01000011">
    <property type="protein sequence ID" value="KRM35750.1"/>
    <property type="molecule type" value="Genomic_DNA"/>
</dbReference>
<accession>X0QLX0</accession>
<gene>
    <name evidence="1" type="ORF">FC83_GL000777</name>
</gene>
<reference evidence="1 2" key="1">
    <citation type="journal article" date="2015" name="Genome Announc.">
        <title>Expanding the biotechnology potential of lactobacilli through comparative genomics of 213 strains and associated genera.</title>
        <authorList>
            <person name="Sun Z."/>
            <person name="Harris H.M."/>
            <person name="McCann A."/>
            <person name="Guo C."/>
            <person name="Argimon S."/>
            <person name="Zhang W."/>
            <person name="Yang X."/>
            <person name="Jeffery I.B."/>
            <person name="Cooney J.C."/>
            <person name="Kagawa T.F."/>
            <person name="Liu W."/>
            <person name="Song Y."/>
            <person name="Salvetti E."/>
            <person name="Wrobel A."/>
            <person name="Rasinkangas P."/>
            <person name="Parkhill J."/>
            <person name="Rea M.C."/>
            <person name="O'Sullivan O."/>
            <person name="Ritari J."/>
            <person name="Douillard F.P."/>
            <person name="Paul Ross R."/>
            <person name="Yang R."/>
            <person name="Briner A.E."/>
            <person name="Felis G.E."/>
            <person name="de Vos W.M."/>
            <person name="Barrangou R."/>
            <person name="Klaenhammer T.R."/>
            <person name="Caufield P.W."/>
            <person name="Cui Y."/>
            <person name="Zhang H."/>
            <person name="O'Toole P.W."/>
        </authorList>
    </citation>
    <scope>NUCLEOTIDE SEQUENCE [LARGE SCALE GENOMIC DNA]</scope>
    <source>
        <strain evidence="1 2">DSM 18527</strain>
    </source>
</reference>